<dbReference type="AlphaFoldDB" id="A0ABD2BU57"/>
<reference evidence="1 2" key="1">
    <citation type="journal article" date="2024" name="Ann. Entomol. Soc. Am.">
        <title>Genomic analyses of the southern and eastern yellowjacket wasps (Hymenoptera: Vespidae) reveal evolutionary signatures of social life.</title>
        <authorList>
            <person name="Catto M.A."/>
            <person name="Caine P.B."/>
            <person name="Orr S.E."/>
            <person name="Hunt B.G."/>
            <person name="Goodisman M.A.D."/>
        </authorList>
    </citation>
    <scope>NUCLEOTIDE SEQUENCE [LARGE SCALE GENOMIC DNA]</scope>
    <source>
        <strain evidence="1">232</strain>
        <tissue evidence="1">Head and thorax</tissue>
    </source>
</reference>
<organism evidence="1 2">
    <name type="scientific">Vespula maculifrons</name>
    <name type="common">Eastern yellow jacket</name>
    <name type="synonym">Wasp</name>
    <dbReference type="NCBI Taxonomy" id="7453"/>
    <lineage>
        <taxon>Eukaryota</taxon>
        <taxon>Metazoa</taxon>
        <taxon>Ecdysozoa</taxon>
        <taxon>Arthropoda</taxon>
        <taxon>Hexapoda</taxon>
        <taxon>Insecta</taxon>
        <taxon>Pterygota</taxon>
        <taxon>Neoptera</taxon>
        <taxon>Endopterygota</taxon>
        <taxon>Hymenoptera</taxon>
        <taxon>Apocrita</taxon>
        <taxon>Aculeata</taxon>
        <taxon>Vespoidea</taxon>
        <taxon>Vespidae</taxon>
        <taxon>Vespinae</taxon>
        <taxon>Vespula</taxon>
    </lineage>
</organism>
<comment type="caution">
    <text evidence="1">The sequence shown here is derived from an EMBL/GenBank/DDBJ whole genome shotgun (WGS) entry which is preliminary data.</text>
</comment>
<proteinExistence type="predicted"/>
<evidence type="ECO:0000313" key="1">
    <source>
        <dbReference type="EMBL" id="KAL2736317.1"/>
    </source>
</evidence>
<dbReference type="EMBL" id="JAYRBN010000066">
    <property type="protein sequence ID" value="KAL2736317.1"/>
    <property type="molecule type" value="Genomic_DNA"/>
</dbReference>
<name>A0ABD2BU57_VESMC</name>
<evidence type="ECO:0000313" key="2">
    <source>
        <dbReference type="Proteomes" id="UP001607303"/>
    </source>
</evidence>
<accession>A0ABD2BU57</accession>
<protein>
    <submittedName>
        <fullName evidence="1">Uncharacterized protein</fullName>
    </submittedName>
</protein>
<keyword evidence="2" id="KW-1185">Reference proteome</keyword>
<sequence length="169" mass="19585">MYPLLGGNNIGNVLAYEYDFFCDRYTILWLGKREGSSRAVDRGSQGRSKRDVLPPNESRSCKHLFKLIGTEREWNRREPLLYRELAASPRQTLPRYSAGEGLCPRFESKHVKVLGSRGRTFWSTYGDLGRSGPYSHRFLISDTIELKLYLNCVSDISENTFEKKIRRKI</sequence>
<gene>
    <name evidence="1" type="ORF">V1477_012826</name>
</gene>
<dbReference type="Proteomes" id="UP001607303">
    <property type="component" value="Unassembled WGS sequence"/>
</dbReference>